<evidence type="ECO:0000313" key="2">
    <source>
        <dbReference type="Proteomes" id="UP001499967"/>
    </source>
</evidence>
<accession>A0ABP3YYV9</accession>
<evidence type="ECO:0000313" key="1">
    <source>
        <dbReference type="EMBL" id="GAA0911091.1"/>
    </source>
</evidence>
<reference evidence="2" key="1">
    <citation type="journal article" date="2019" name="Int. J. Syst. Evol. Microbiol.">
        <title>The Global Catalogue of Microorganisms (GCM) 10K type strain sequencing project: providing services to taxonomists for standard genome sequencing and annotation.</title>
        <authorList>
            <consortium name="The Broad Institute Genomics Platform"/>
            <consortium name="The Broad Institute Genome Sequencing Center for Infectious Disease"/>
            <person name="Wu L."/>
            <person name="Ma J."/>
        </authorList>
    </citation>
    <scope>NUCLEOTIDE SEQUENCE [LARGE SCALE GENOMIC DNA]</scope>
    <source>
        <strain evidence="2">JCM 11117</strain>
    </source>
</reference>
<keyword evidence="2" id="KW-1185">Reference proteome</keyword>
<gene>
    <name evidence="1" type="ORF">GCM10009559_82040</name>
</gene>
<name>A0ABP3YYV9_9PSEU</name>
<organism evidence="1 2">
    <name type="scientific">Pseudonocardia zijingensis</name>
    <dbReference type="NCBI Taxonomy" id="153376"/>
    <lineage>
        <taxon>Bacteria</taxon>
        <taxon>Bacillati</taxon>
        <taxon>Actinomycetota</taxon>
        <taxon>Actinomycetes</taxon>
        <taxon>Pseudonocardiales</taxon>
        <taxon>Pseudonocardiaceae</taxon>
        <taxon>Pseudonocardia</taxon>
    </lineage>
</organism>
<protein>
    <submittedName>
        <fullName evidence="1">Uncharacterized protein</fullName>
    </submittedName>
</protein>
<dbReference type="EMBL" id="BAAAHP010000377">
    <property type="protein sequence ID" value="GAA0911091.1"/>
    <property type="molecule type" value="Genomic_DNA"/>
</dbReference>
<sequence>MEHKITVVTKRGTLTGLAKGDWRWRIAAFEQDMKDQSKNFVRIPGSAHQVRPSEVVSYSIEEVK</sequence>
<proteinExistence type="predicted"/>
<comment type="caution">
    <text evidence="1">The sequence shown here is derived from an EMBL/GenBank/DDBJ whole genome shotgun (WGS) entry which is preliminary data.</text>
</comment>
<dbReference type="RefSeq" id="WP_343947333.1">
    <property type="nucleotide sequence ID" value="NZ_BAAAHP010000377.1"/>
</dbReference>
<dbReference type="Proteomes" id="UP001499967">
    <property type="component" value="Unassembled WGS sequence"/>
</dbReference>